<dbReference type="NCBIfam" id="TIGR03426">
    <property type="entry name" value="shape_MreD"/>
    <property type="match status" value="1"/>
</dbReference>
<feature type="transmembrane region" description="Helical" evidence="8">
    <location>
        <begin position="6"/>
        <end position="24"/>
    </location>
</feature>
<dbReference type="GO" id="GO:0008360">
    <property type="term" value="P:regulation of cell shape"/>
    <property type="evidence" value="ECO:0007669"/>
    <property type="project" value="UniProtKB-KW"/>
</dbReference>
<comment type="similarity">
    <text evidence="2">Belongs to the MreD family.</text>
</comment>
<dbReference type="InterPro" id="IPR007227">
    <property type="entry name" value="Cell_shape_determining_MreD"/>
</dbReference>
<keyword evidence="3" id="KW-1003">Cell membrane</keyword>
<keyword evidence="10" id="KW-1185">Reference proteome</keyword>
<dbReference type="GO" id="GO:0005886">
    <property type="term" value="C:plasma membrane"/>
    <property type="evidence" value="ECO:0007669"/>
    <property type="project" value="UniProtKB-SubCell"/>
</dbReference>
<dbReference type="EMBL" id="FOPC01000004">
    <property type="protein sequence ID" value="SFG45066.1"/>
    <property type="molecule type" value="Genomic_DNA"/>
</dbReference>
<keyword evidence="5" id="KW-0133">Cell shape</keyword>
<evidence type="ECO:0000256" key="3">
    <source>
        <dbReference type="ARBA" id="ARBA00022475"/>
    </source>
</evidence>
<proteinExistence type="inferred from homology"/>
<dbReference type="RefSeq" id="WP_092789998.1">
    <property type="nucleotide sequence ID" value="NZ_FOPC01000004.1"/>
</dbReference>
<keyword evidence="6 8" id="KW-1133">Transmembrane helix</keyword>
<evidence type="ECO:0000256" key="8">
    <source>
        <dbReference type="SAM" id="Phobius"/>
    </source>
</evidence>
<evidence type="ECO:0000256" key="1">
    <source>
        <dbReference type="ARBA" id="ARBA00004651"/>
    </source>
</evidence>
<name>A0A1I2S4V0_9BACT</name>
<evidence type="ECO:0000256" key="4">
    <source>
        <dbReference type="ARBA" id="ARBA00022692"/>
    </source>
</evidence>
<dbReference type="Proteomes" id="UP000199642">
    <property type="component" value="Unassembled WGS sequence"/>
</dbReference>
<comment type="subcellular location">
    <subcellularLocation>
        <location evidence="1">Cell membrane</location>
        <topology evidence="1">Multi-pass membrane protein</topology>
    </subcellularLocation>
</comment>
<sequence length="173" mass="19831">MNIRSLITFIFTGIILMVVQVLFLKNLAVFGVAMGFLYLMFILDLSINSNKINLLLIAFFLGLLIDIFYDTIGMHAAAATLVAFVRPYWLKAISPTGGYDESNRPDLHEMGLSWYISYSFPLFFIYSFLFFTIDQWGTGGLLGVLYKSLFSTIFSMLLAILVQVLFFKRRRRI</sequence>
<feature type="transmembrane region" description="Helical" evidence="8">
    <location>
        <begin position="54"/>
        <end position="85"/>
    </location>
</feature>
<reference evidence="10" key="1">
    <citation type="submission" date="2016-10" db="EMBL/GenBank/DDBJ databases">
        <authorList>
            <person name="Varghese N."/>
            <person name="Submissions S."/>
        </authorList>
    </citation>
    <scope>NUCLEOTIDE SEQUENCE [LARGE SCALE GENOMIC DNA]</scope>
    <source>
        <strain evidence="10">DSM 19315</strain>
    </source>
</reference>
<evidence type="ECO:0000256" key="6">
    <source>
        <dbReference type="ARBA" id="ARBA00022989"/>
    </source>
</evidence>
<evidence type="ECO:0000313" key="9">
    <source>
        <dbReference type="EMBL" id="SFG45066.1"/>
    </source>
</evidence>
<evidence type="ECO:0000256" key="2">
    <source>
        <dbReference type="ARBA" id="ARBA00007776"/>
    </source>
</evidence>
<dbReference type="OrthoDB" id="1132160at2"/>
<gene>
    <name evidence="9" type="ORF">SAMN04487988_10419</name>
</gene>
<dbReference type="AlphaFoldDB" id="A0A1I2S4V0"/>
<feature type="transmembrane region" description="Helical" evidence="8">
    <location>
        <begin position="145"/>
        <end position="167"/>
    </location>
</feature>
<feature type="transmembrane region" description="Helical" evidence="8">
    <location>
        <begin position="29"/>
        <end position="48"/>
    </location>
</feature>
<feature type="transmembrane region" description="Helical" evidence="8">
    <location>
        <begin position="112"/>
        <end position="133"/>
    </location>
</feature>
<evidence type="ECO:0000256" key="7">
    <source>
        <dbReference type="ARBA" id="ARBA00023136"/>
    </source>
</evidence>
<dbReference type="STRING" id="435880.SAMN04487988_10419"/>
<organism evidence="9 10">
    <name type="scientific">Algoriphagus hitonicola</name>
    <dbReference type="NCBI Taxonomy" id="435880"/>
    <lineage>
        <taxon>Bacteria</taxon>
        <taxon>Pseudomonadati</taxon>
        <taxon>Bacteroidota</taxon>
        <taxon>Cytophagia</taxon>
        <taxon>Cytophagales</taxon>
        <taxon>Cyclobacteriaceae</taxon>
        <taxon>Algoriphagus</taxon>
    </lineage>
</organism>
<keyword evidence="7 8" id="KW-0472">Membrane</keyword>
<protein>
    <submittedName>
        <fullName evidence="9">Rod shape-determining protein MreD</fullName>
    </submittedName>
</protein>
<accession>A0A1I2S4V0</accession>
<evidence type="ECO:0000256" key="5">
    <source>
        <dbReference type="ARBA" id="ARBA00022960"/>
    </source>
</evidence>
<evidence type="ECO:0000313" key="10">
    <source>
        <dbReference type="Proteomes" id="UP000199642"/>
    </source>
</evidence>
<keyword evidence="4 8" id="KW-0812">Transmembrane</keyword>